<keyword evidence="10" id="KW-1185">Reference proteome</keyword>
<dbReference type="InterPro" id="IPR023298">
    <property type="entry name" value="ATPase_P-typ_TM_dom_sf"/>
</dbReference>
<dbReference type="Gene3D" id="3.40.1110.10">
    <property type="entry name" value="Calcium-transporting ATPase, cytoplasmic domain N"/>
    <property type="match status" value="1"/>
</dbReference>
<dbReference type="GO" id="GO:0005524">
    <property type="term" value="F:ATP binding"/>
    <property type="evidence" value="ECO:0007669"/>
    <property type="project" value="InterPro"/>
</dbReference>
<dbReference type="PRINTS" id="PR00119">
    <property type="entry name" value="CATATPASE"/>
</dbReference>
<dbReference type="Gene3D" id="3.40.50.1000">
    <property type="entry name" value="HAD superfamily/HAD-like"/>
    <property type="match status" value="1"/>
</dbReference>
<dbReference type="Pfam" id="PF08282">
    <property type="entry name" value="Hydrolase_3"/>
    <property type="match status" value="1"/>
</dbReference>
<dbReference type="HOGENOM" id="CLU_002360_10_7_9"/>
<feature type="transmembrane region" description="Helical" evidence="7">
    <location>
        <begin position="473"/>
        <end position="497"/>
    </location>
</feature>
<keyword evidence="6 7" id="KW-0472">Membrane</keyword>
<reference evidence="10" key="1">
    <citation type="submission" date="2007-11" db="EMBL/GenBank/DDBJ databases">
        <title>Complete genome sequence of Clostridium phytofermentans ISDg.</title>
        <authorList>
            <person name="Leschine S.B."/>
            <person name="Warnick T.A."/>
            <person name="Blanchard J.L."/>
            <person name="Schnell D.J."/>
            <person name="Petit E.L."/>
            <person name="LaTouf W.G."/>
            <person name="Copeland A."/>
            <person name="Lucas S."/>
            <person name="Lapidus A."/>
            <person name="Barry K."/>
            <person name="Glavina del Rio T."/>
            <person name="Dalin E."/>
            <person name="Tice H."/>
            <person name="Pitluck S."/>
            <person name="Kiss H."/>
            <person name="Brettin T."/>
            <person name="Bruce D."/>
            <person name="Detter J.C."/>
            <person name="Han C."/>
            <person name="Kuske C."/>
            <person name="Schmutz J."/>
            <person name="Larimer F."/>
            <person name="Land M."/>
            <person name="Hauser L."/>
            <person name="Kyrpides N."/>
            <person name="Kim E.A."/>
            <person name="Richardson P."/>
        </authorList>
    </citation>
    <scope>NUCLEOTIDE SEQUENCE [LARGE SCALE GENOMIC DNA]</scope>
    <source>
        <strain evidence="10">ATCC 700394 / DSM 18823 / ISDg</strain>
    </source>
</reference>
<dbReference type="InterPro" id="IPR023299">
    <property type="entry name" value="ATPase_P-typ_cyto_dom_N"/>
</dbReference>
<evidence type="ECO:0000256" key="5">
    <source>
        <dbReference type="ARBA" id="ARBA00022989"/>
    </source>
</evidence>
<proteinExistence type="predicted"/>
<dbReference type="InterPro" id="IPR023214">
    <property type="entry name" value="HAD_sf"/>
</dbReference>
<dbReference type="SUPFAM" id="SSF56784">
    <property type="entry name" value="HAD-like"/>
    <property type="match status" value="1"/>
</dbReference>
<dbReference type="GO" id="GO:0016887">
    <property type="term" value="F:ATP hydrolysis activity"/>
    <property type="evidence" value="ECO:0007669"/>
    <property type="project" value="InterPro"/>
</dbReference>
<feature type="transmembrane region" description="Helical" evidence="7">
    <location>
        <begin position="431"/>
        <end position="452"/>
    </location>
</feature>
<evidence type="ECO:0000313" key="10">
    <source>
        <dbReference type="Proteomes" id="UP000000370"/>
    </source>
</evidence>
<feature type="transmembrane region" description="Helical" evidence="7">
    <location>
        <begin position="405"/>
        <end position="425"/>
    </location>
</feature>
<keyword evidence="2 7" id="KW-0812">Transmembrane</keyword>
<dbReference type="PRINTS" id="PR00120">
    <property type="entry name" value="HATPASE"/>
</dbReference>
<dbReference type="Pfam" id="PF13246">
    <property type="entry name" value="Cation_ATPase"/>
    <property type="match status" value="1"/>
</dbReference>
<keyword evidence="5 7" id="KW-1133">Transmembrane helix</keyword>
<dbReference type="NCBIfam" id="TIGR01494">
    <property type="entry name" value="ATPase_P-type"/>
    <property type="match status" value="1"/>
</dbReference>
<dbReference type="KEGG" id="cpy:Cphy_1802"/>
<dbReference type="PANTHER" id="PTHR24093:SF369">
    <property type="entry name" value="CALCIUM-TRANSPORTING ATPASE"/>
    <property type="match status" value="1"/>
</dbReference>
<dbReference type="GO" id="GO:0005388">
    <property type="term" value="F:P-type calcium transporter activity"/>
    <property type="evidence" value="ECO:0007669"/>
    <property type="project" value="TreeGrafter"/>
</dbReference>
<dbReference type="SUPFAM" id="SSF81660">
    <property type="entry name" value="Metal cation-transporting ATPase, ATP-binding domain N"/>
    <property type="match status" value="1"/>
</dbReference>
<dbReference type="InterPro" id="IPR006068">
    <property type="entry name" value="ATPase_P-typ_cation-transptr_C"/>
</dbReference>
<evidence type="ECO:0000256" key="3">
    <source>
        <dbReference type="ARBA" id="ARBA00022723"/>
    </source>
</evidence>
<dbReference type="Proteomes" id="UP000000370">
    <property type="component" value="Chromosome"/>
</dbReference>
<dbReference type="eggNOG" id="COG0474">
    <property type="taxonomic scope" value="Bacteria"/>
</dbReference>
<dbReference type="GO" id="GO:0005886">
    <property type="term" value="C:plasma membrane"/>
    <property type="evidence" value="ECO:0007669"/>
    <property type="project" value="TreeGrafter"/>
</dbReference>
<name>A9KSD9_LACP7</name>
<dbReference type="InterPro" id="IPR001757">
    <property type="entry name" value="P_typ_ATPase"/>
</dbReference>
<evidence type="ECO:0000313" key="9">
    <source>
        <dbReference type="EMBL" id="ABX42171.1"/>
    </source>
</evidence>
<keyword evidence="4" id="KW-0460">Magnesium</keyword>
<dbReference type="Pfam" id="PF00689">
    <property type="entry name" value="Cation_ATPase_C"/>
    <property type="match status" value="1"/>
</dbReference>
<feature type="transmembrane region" description="Helical" evidence="7">
    <location>
        <begin position="331"/>
        <end position="352"/>
    </location>
</feature>
<comment type="subcellular location">
    <subcellularLocation>
        <location evidence="1">Endomembrane system</location>
        <topology evidence="1">Multi-pass membrane protein</topology>
    </subcellularLocation>
</comment>
<feature type="transmembrane region" description="Helical" evidence="7">
    <location>
        <begin position="503"/>
        <end position="525"/>
    </location>
</feature>
<sequence length="534" mass="59941">MTVSAFYDNKWHEKPSELSSNWIVHNICLNTTADISKDGTFIGNPTECAMLNFYERSDIRKNSEKSYKDERSDHEVLHAFPFSSELKHMTTISKVDGKIISYVKGSPECVFTMCDISDTRKTEIEQYITKAQKKAMRVIAFAHKELDDMRDYNDERHHTAMETDMVFDGFITISDPLRADVYEAVKNCRLAGIDLKILTGDNIVTATAIANELHILSGEHIAVEAKDIIDLNDDELLNMIPKISVIARSTPTIKMRVVKLLKAQGNVVAVTGDGINDAPALKNADVGIAMGISGTEVSKEASDIVLLDDSFSTIVKAIAWGRGIYENFKRFIQFPLTVNVSSVIVVFISIILGLKEPFTALQLLWINIIMDGPPALTLGLEPIYDDLMSRPPTKRSDNIISKAMLTRIGLMGTYISIIFLCQYNFNFLGATTAQMSTVLFTLFALFQLFNAFNCRELHSVSIFKHLLKNKIMLLVISITFVLQVLIIQFAGAFFGTIPLDLMMWMKLFGVSFSVILISELGKLIWRLLHKYKLS</sequence>
<protein>
    <submittedName>
        <fullName evidence="9">ATPase, P-type (Transporting), HAD superfamily, subfamily IC</fullName>
    </submittedName>
</protein>
<dbReference type="PANTHER" id="PTHR24093">
    <property type="entry name" value="CATION TRANSPORTING ATPASE"/>
    <property type="match status" value="1"/>
</dbReference>
<evidence type="ECO:0000256" key="7">
    <source>
        <dbReference type="SAM" id="Phobius"/>
    </source>
</evidence>
<dbReference type="EMBL" id="CP000885">
    <property type="protein sequence ID" value="ABX42171.1"/>
    <property type="molecule type" value="Genomic_DNA"/>
</dbReference>
<evidence type="ECO:0000256" key="2">
    <source>
        <dbReference type="ARBA" id="ARBA00022692"/>
    </source>
</evidence>
<dbReference type="GO" id="GO:0012505">
    <property type="term" value="C:endomembrane system"/>
    <property type="evidence" value="ECO:0007669"/>
    <property type="project" value="UniProtKB-SubCell"/>
</dbReference>
<keyword evidence="3" id="KW-0479">Metal-binding</keyword>
<evidence type="ECO:0000256" key="4">
    <source>
        <dbReference type="ARBA" id="ARBA00022842"/>
    </source>
</evidence>
<evidence type="ECO:0000256" key="6">
    <source>
        <dbReference type="ARBA" id="ARBA00023136"/>
    </source>
</evidence>
<accession>A9KSD9</accession>
<dbReference type="SUPFAM" id="SSF81665">
    <property type="entry name" value="Calcium ATPase, transmembrane domain M"/>
    <property type="match status" value="1"/>
</dbReference>
<evidence type="ECO:0000256" key="1">
    <source>
        <dbReference type="ARBA" id="ARBA00004127"/>
    </source>
</evidence>
<gene>
    <name evidence="9" type="ordered locus">Cphy_1802</name>
</gene>
<dbReference type="InterPro" id="IPR036412">
    <property type="entry name" value="HAD-like_sf"/>
</dbReference>
<evidence type="ECO:0000259" key="8">
    <source>
        <dbReference type="Pfam" id="PF00689"/>
    </source>
</evidence>
<dbReference type="GO" id="GO:0046872">
    <property type="term" value="F:metal ion binding"/>
    <property type="evidence" value="ECO:0007669"/>
    <property type="project" value="UniProtKB-KW"/>
</dbReference>
<organism evidence="9 10">
    <name type="scientific">Lachnoclostridium phytofermentans (strain ATCC 700394 / DSM 18823 / ISDg)</name>
    <name type="common">Clostridium phytofermentans</name>
    <dbReference type="NCBI Taxonomy" id="357809"/>
    <lineage>
        <taxon>Bacteria</taxon>
        <taxon>Bacillati</taxon>
        <taxon>Bacillota</taxon>
        <taxon>Clostridia</taxon>
        <taxon>Lachnospirales</taxon>
        <taxon>Lachnospiraceae</taxon>
    </lineage>
</organism>
<feature type="domain" description="Cation-transporting P-type ATPase C-terminal" evidence="8">
    <location>
        <begin position="356"/>
        <end position="524"/>
    </location>
</feature>
<dbReference type="AlphaFoldDB" id="A9KSD9"/>
<dbReference type="Gene3D" id="1.20.1110.10">
    <property type="entry name" value="Calcium-transporting ATPase, transmembrane domain"/>
    <property type="match status" value="1"/>
</dbReference>